<protein>
    <submittedName>
        <fullName evidence="3">Acyl dehydratase</fullName>
    </submittedName>
</protein>
<dbReference type="Gene3D" id="3.10.129.10">
    <property type="entry name" value="Hotdog Thioesterase"/>
    <property type="match status" value="1"/>
</dbReference>
<sequence length="206" mass="22570">MSSNETDASSFERQPTRPRWTDASRHAITSYRHANDAVFSAFGLPTSTTSDERIEAPIGELAYAVSDWSMERSADTVDELDVGDSVRFTKSLPERDLEAFARVSGDTNRLHLEEQFATHTRFAGRIAHGTLVAGTISAALARLPGVTVYLTQELRFNAPVYPGETVTAECKVVEVLGTDRYRLLTTVVNEDGDSVIDGEATVLIET</sequence>
<dbReference type="RefSeq" id="WP_076610234.1">
    <property type="nucleotide sequence ID" value="NZ_FTNR01000013.1"/>
</dbReference>
<dbReference type="EMBL" id="FTNR01000013">
    <property type="protein sequence ID" value="SIS13669.1"/>
    <property type="molecule type" value="Genomic_DNA"/>
</dbReference>
<dbReference type="CDD" id="cd03449">
    <property type="entry name" value="R_hydratase"/>
    <property type="match status" value="1"/>
</dbReference>
<dbReference type="GO" id="GO:0006633">
    <property type="term" value="P:fatty acid biosynthetic process"/>
    <property type="evidence" value="ECO:0007669"/>
    <property type="project" value="TreeGrafter"/>
</dbReference>
<dbReference type="OrthoDB" id="51509at2157"/>
<feature type="domain" description="MaoC-like" evidence="2">
    <location>
        <begin position="86"/>
        <end position="177"/>
    </location>
</feature>
<accession>A0A1N7GMA6</accession>
<feature type="compositionally biased region" description="Polar residues" evidence="1">
    <location>
        <begin position="1"/>
        <end position="13"/>
    </location>
</feature>
<proteinExistence type="predicted"/>
<evidence type="ECO:0000259" key="2">
    <source>
        <dbReference type="Pfam" id="PF01575"/>
    </source>
</evidence>
<reference evidence="4" key="1">
    <citation type="submission" date="2017-01" db="EMBL/GenBank/DDBJ databases">
        <authorList>
            <person name="Varghese N."/>
            <person name="Submissions S."/>
        </authorList>
    </citation>
    <scope>NUCLEOTIDE SEQUENCE [LARGE SCALE GENOMIC DNA]</scope>
    <source>
        <strain evidence="4">type strain: HArc-</strain>
    </source>
</reference>
<organism evidence="3 4">
    <name type="scientific">Natronorubrum thiooxidans</name>
    <dbReference type="NCBI Taxonomy" id="308853"/>
    <lineage>
        <taxon>Archaea</taxon>
        <taxon>Methanobacteriati</taxon>
        <taxon>Methanobacteriota</taxon>
        <taxon>Stenosarchaea group</taxon>
        <taxon>Halobacteria</taxon>
        <taxon>Halobacteriales</taxon>
        <taxon>Natrialbaceae</taxon>
        <taxon>Natronorubrum</taxon>
    </lineage>
</organism>
<dbReference type="Pfam" id="PF01575">
    <property type="entry name" value="MaoC_dehydratas"/>
    <property type="match status" value="1"/>
</dbReference>
<feature type="region of interest" description="Disordered" evidence="1">
    <location>
        <begin position="1"/>
        <end position="21"/>
    </location>
</feature>
<dbReference type="AlphaFoldDB" id="A0A1N7GMA6"/>
<evidence type="ECO:0000313" key="4">
    <source>
        <dbReference type="Proteomes" id="UP000185936"/>
    </source>
</evidence>
<evidence type="ECO:0000256" key="1">
    <source>
        <dbReference type="SAM" id="MobiDB-lite"/>
    </source>
</evidence>
<dbReference type="InterPro" id="IPR050965">
    <property type="entry name" value="UPF0336/Enoyl-CoA_hydratase"/>
</dbReference>
<dbReference type="Proteomes" id="UP000185936">
    <property type="component" value="Unassembled WGS sequence"/>
</dbReference>
<dbReference type="GO" id="GO:0019171">
    <property type="term" value="F:(3R)-hydroxyacyl-[acyl-carrier-protein] dehydratase activity"/>
    <property type="evidence" value="ECO:0007669"/>
    <property type="project" value="TreeGrafter"/>
</dbReference>
<dbReference type="STRING" id="308853.SAMN05421752_11378"/>
<dbReference type="PANTHER" id="PTHR43437:SF3">
    <property type="entry name" value="HYDROXYACYL-THIOESTER DEHYDRATASE TYPE 2, MITOCHONDRIAL"/>
    <property type="match status" value="1"/>
</dbReference>
<dbReference type="InterPro" id="IPR002539">
    <property type="entry name" value="MaoC-like_dom"/>
</dbReference>
<dbReference type="InterPro" id="IPR029069">
    <property type="entry name" value="HotDog_dom_sf"/>
</dbReference>
<dbReference type="PANTHER" id="PTHR43437">
    <property type="entry name" value="HYDROXYACYL-THIOESTER DEHYDRATASE TYPE 2, MITOCHONDRIAL-RELATED"/>
    <property type="match status" value="1"/>
</dbReference>
<name>A0A1N7GMA6_9EURY</name>
<dbReference type="SUPFAM" id="SSF54637">
    <property type="entry name" value="Thioesterase/thiol ester dehydrase-isomerase"/>
    <property type="match status" value="1"/>
</dbReference>
<gene>
    <name evidence="3" type="ORF">SAMN05421752_11378</name>
</gene>
<evidence type="ECO:0000313" key="3">
    <source>
        <dbReference type="EMBL" id="SIS13669.1"/>
    </source>
</evidence>
<keyword evidence="4" id="KW-1185">Reference proteome</keyword>